<evidence type="ECO:0000313" key="3">
    <source>
        <dbReference type="Proteomes" id="UP000828390"/>
    </source>
</evidence>
<dbReference type="AlphaFoldDB" id="A0A9D4C4G7"/>
<keyword evidence="3" id="KW-1185">Reference proteome</keyword>
<evidence type="ECO:0000256" key="1">
    <source>
        <dbReference type="SAM" id="MobiDB-lite"/>
    </source>
</evidence>
<gene>
    <name evidence="2" type="ORF">DPMN_059659</name>
</gene>
<accession>A0A9D4C4G7</accession>
<evidence type="ECO:0000313" key="2">
    <source>
        <dbReference type="EMBL" id="KAH3716925.1"/>
    </source>
</evidence>
<reference evidence="2" key="2">
    <citation type="submission" date="2020-11" db="EMBL/GenBank/DDBJ databases">
        <authorList>
            <person name="McCartney M.A."/>
            <person name="Auch B."/>
            <person name="Kono T."/>
            <person name="Mallez S."/>
            <person name="Becker A."/>
            <person name="Gohl D.M."/>
            <person name="Silverstein K.A.T."/>
            <person name="Koren S."/>
            <person name="Bechman K.B."/>
            <person name="Herman A."/>
            <person name="Abrahante J.E."/>
            <person name="Garbe J."/>
        </authorList>
    </citation>
    <scope>NUCLEOTIDE SEQUENCE</scope>
    <source>
        <strain evidence="2">Duluth1</strain>
        <tissue evidence="2">Whole animal</tissue>
    </source>
</reference>
<dbReference type="EMBL" id="JAIWYP010000013">
    <property type="protein sequence ID" value="KAH3716925.1"/>
    <property type="molecule type" value="Genomic_DNA"/>
</dbReference>
<comment type="caution">
    <text evidence="2">The sequence shown here is derived from an EMBL/GenBank/DDBJ whole genome shotgun (WGS) entry which is preliminary data.</text>
</comment>
<organism evidence="2 3">
    <name type="scientific">Dreissena polymorpha</name>
    <name type="common">Zebra mussel</name>
    <name type="synonym">Mytilus polymorpha</name>
    <dbReference type="NCBI Taxonomy" id="45954"/>
    <lineage>
        <taxon>Eukaryota</taxon>
        <taxon>Metazoa</taxon>
        <taxon>Spiralia</taxon>
        <taxon>Lophotrochozoa</taxon>
        <taxon>Mollusca</taxon>
        <taxon>Bivalvia</taxon>
        <taxon>Autobranchia</taxon>
        <taxon>Heteroconchia</taxon>
        <taxon>Euheterodonta</taxon>
        <taxon>Imparidentia</taxon>
        <taxon>Neoheterodontei</taxon>
        <taxon>Myida</taxon>
        <taxon>Dreissenoidea</taxon>
        <taxon>Dreissenidae</taxon>
        <taxon>Dreissena</taxon>
    </lineage>
</organism>
<sequence length="255" mass="28987">MFCPKFHEDLQINSVFQQTITIFKLSLATIKTNVRIKFHKDWTMSVTSKPCKENAPSLGGNNFQRNGTIFEITIHGEIPLPLGSNVFQQTRTICDHIQDIIKTNILTKCHEDWKIPILFYPTRTIFNLGQDMIGAHILIKFHKDWPINMAFRVFTRKTATPPVNVDNAQRTTQNRQKAIAKARHEHVVLRGAPGLVMGPCIVEIDHIVIRDDKYQFEVNRCRNEEVNFQGSSANSVGGDSGQDGRTDEQTAEITT</sequence>
<name>A0A9D4C4G7_DREPO</name>
<protein>
    <submittedName>
        <fullName evidence="2">Uncharacterized protein</fullName>
    </submittedName>
</protein>
<dbReference type="Proteomes" id="UP000828390">
    <property type="component" value="Unassembled WGS sequence"/>
</dbReference>
<feature type="region of interest" description="Disordered" evidence="1">
    <location>
        <begin position="229"/>
        <end position="255"/>
    </location>
</feature>
<proteinExistence type="predicted"/>
<reference evidence="2" key="1">
    <citation type="journal article" date="2019" name="bioRxiv">
        <title>The Genome of the Zebra Mussel, Dreissena polymorpha: A Resource for Invasive Species Research.</title>
        <authorList>
            <person name="McCartney M.A."/>
            <person name="Auch B."/>
            <person name="Kono T."/>
            <person name="Mallez S."/>
            <person name="Zhang Y."/>
            <person name="Obille A."/>
            <person name="Becker A."/>
            <person name="Abrahante J.E."/>
            <person name="Garbe J."/>
            <person name="Badalamenti J.P."/>
            <person name="Herman A."/>
            <person name="Mangelson H."/>
            <person name="Liachko I."/>
            <person name="Sullivan S."/>
            <person name="Sone E.D."/>
            <person name="Koren S."/>
            <person name="Silverstein K.A.T."/>
            <person name="Beckman K.B."/>
            <person name="Gohl D.M."/>
        </authorList>
    </citation>
    <scope>NUCLEOTIDE SEQUENCE</scope>
    <source>
        <strain evidence="2">Duluth1</strain>
        <tissue evidence="2">Whole animal</tissue>
    </source>
</reference>